<evidence type="ECO:0000256" key="3">
    <source>
        <dbReference type="ARBA" id="ARBA00033094"/>
    </source>
</evidence>
<dbReference type="PROSITE" id="PS51918">
    <property type="entry name" value="RADICAL_SAM"/>
    <property type="match status" value="1"/>
</dbReference>
<dbReference type="InterPro" id="IPR007197">
    <property type="entry name" value="rSAM"/>
</dbReference>
<dbReference type="Proteomes" id="UP001318860">
    <property type="component" value="Unassembled WGS sequence"/>
</dbReference>
<proteinExistence type="inferred from homology"/>
<evidence type="ECO:0000256" key="4">
    <source>
        <dbReference type="ARBA" id="ARBA00045130"/>
    </source>
</evidence>
<reference evidence="6 7" key="1">
    <citation type="journal article" date="2021" name="Comput. Struct. Biotechnol. J.">
        <title>De novo genome assembly of the potent medicinal plant Rehmannia glutinosa using nanopore technology.</title>
        <authorList>
            <person name="Ma L."/>
            <person name="Dong C."/>
            <person name="Song C."/>
            <person name="Wang X."/>
            <person name="Zheng X."/>
            <person name="Niu Y."/>
            <person name="Chen S."/>
            <person name="Feng W."/>
        </authorList>
    </citation>
    <scope>NUCLEOTIDE SEQUENCE [LARGE SCALE GENOMIC DNA]</scope>
    <source>
        <strain evidence="6">DH-2019</strain>
    </source>
</reference>
<dbReference type="InterPro" id="IPR006638">
    <property type="entry name" value="Elp3/MiaA/NifB-like_rSAM"/>
</dbReference>
<dbReference type="SMART" id="SM00729">
    <property type="entry name" value="Elp3"/>
    <property type="match status" value="1"/>
</dbReference>
<evidence type="ECO:0000259" key="5">
    <source>
        <dbReference type="PROSITE" id="PS51918"/>
    </source>
</evidence>
<accession>A0ABR0WPS0</accession>
<dbReference type="SFLD" id="SFLDG01065">
    <property type="entry name" value="anaerobic_coproporphyrinogen-I"/>
    <property type="match status" value="1"/>
</dbReference>
<comment type="function">
    <text evidence="4">May be a heme chaperone, appears to bind heme. Homologous bacterial proteins do not have oxygen-independent coproporphyrinogen-III oxidase activity. Binds 1 [4Fe-4S] cluster. The cluster is coordinated with 3 cysteines and an exchangeable S-adenosyl-L-methionine.</text>
</comment>
<dbReference type="SFLD" id="SFLDS00029">
    <property type="entry name" value="Radical_SAM"/>
    <property type="match status" value="1"/>
</dbReference>
<dbReference type="PANTHER" id="PTHR13932">
    <property type="entry name" value="COPROPORPHYRINIGEN III OXIDASE"/>
    <property type="match status" value="1"/>
</dbReference>
<comment type="caution">
    <text evidence="6">The sequence shown here is derived from an EMBL/GenBank/DDBJ whole genome shotgun (WGS) entry which is preliminary data.</text>
</comment>
<dbReference type="SUPFAM" id="SSF102114">
    <property type="entry name" value="Radical SAM enzymes"/>
    <property type="match status" value="1"/>
</dbReference>
<dbReference type="Pfam" id="PF04055">
    <property type="entry name" value="Radical_SAM"/>
    <property type="match status" value="1"/>
</dbReference>
<protein>
    <recommendedName>
        <fullName evidence="2">Radical S-adenosyl methionine domain-containing protein 1, mitochondrial</fullName>
    </recommendedName>
    <alternativeName>
        <fullName evidence="3">Putative heme chaperone</fullName>
    </alternativeName>
</protein>
<evidence type="ECO:0000256" key="2">
    <source>
        <dbReference type="ARBA" id="ARBA00014678"/>
    </source>
</evidence>
<dbReference type="EMBL" id="JABTTQ020000010">
    <property type="protein sequence ID" value="KAK6148150.1"/>
    <property type="molecule type" value="Genomic_DNA"/>
</dbReference>
<dbReference type="InterPro" id="IPR004559">
    <property type="entry name" value="HemW-like"/>
</dbReference>
<evidence type="ECO:0000256" key="1">
    <source>
        <dbReference type="ARBA" id="ARBA00006100"/>
    </source>
</evidence>
<sequence length="437" mass="48386">MLLKSSFTPLFIAIPTKHKLPNLSLPTVSKSFTQQCPPTVRQNATLNTTSLLLLHKLPPTSAYVHLPFCRKRCHYCDFPIIALVSSSSTLNKNNDDPRISNYVETLCREIKATNLNSSNNPPLETVFFGGGTPSLVPPRLISSVLDALSSKFGMCGNAEISMEMDPGTFDAVAMKQLMNHGVNRVSLGVQAFQHELLKACGRAHGVHEVYEAVEIVKSCGVENWSVDLISSLLIKLQACGRRVCSSLFELSLLTFPFMICRYSPGEFPLPSENQSAEFYRTASRTLRDAGYDHYEISSYSKSGYRCKHNTTYWKNKPFYAFGLGSASYIGGVRFSRPRRLKEYMDYVQTLENGVVKCTGDGIIDSKDLATDVVMLSLRTADGLDMKSFREALAATRLSNEFISLLSDEKVGYIRLSDPDGFLLSNELISLAFGAIAP</sequence>
<evidence type="ECO:0000313" key="6">
    <source>
        <dbReference type="EMBL" id="KAK6148150.1"/>
    </source>
</evidence>
<feature type="domain" description="Radical SAM core" evidence="5">
    <location>
        <begin position="54"/>
        <end position="292"/>
    </location>
</feature>
<dbReference type="InterPro" id="IPR034505">
    <property type="entry name" value="Coproporphyrinogen-III_oxidase"/>
</dbReference>
<organism evidence="6 7">
    <name type="scientific">Rehmannia glutinosa</name>
    <name type="common">Chinese foxglove</name>
    <dbReference type="NCBI Taxonomy" id="99300"/>
    <lineage>
        <taxon>Eukaryota</taxon>
        <taxon>Viridiplantae</taxon>
        <taxon>Streptophyta</taxon>
        <taxon>Embryophyta</taxon>
        <taxon>Tracheophyta</taxon>
        <taxon>Spermatophyta</taxon>
        <taxon>Magnoliopsida</taxon>
        <taxon>eudicotyledons</taxon>
        <taxon>Gunneridae</taxon>
        <taxon>Pentapetalae</taxon>
        <taxon>asterids</taxon>
        <taxon>lamiids</taxon>
        <taxon>Lamiales</taxon>
        <taxon>Orobanchaceae</taxon>
        <taxon>Rehmannieae</taxon>
        <taxon>Rehmannia</taxon>
    </lineage>
</organism>
<dbReference type="PANTHER" id="PTHR13932:SF5">
    <property type="entry name" value="RADICAL S-ADENOSYL METHIONINE DOMAIN-CONTAINING PROTEIN 1, MITOCHONDRIAL"/>
    <property type="match status" value="1"/>
</dbReference>
<keyword evidence="7" id="KW-1185">Reference proteome</keyword>
<evidence type="ECO:0000313" key="7">
    <source>
        <dbReference type="Proteomes" id="UP001318860"/>
    </source>
</evidence>
<gene>
    <name evidence="6" type="ORF">DH2020_019062</name>
</gene>
<dbReference type="InterPro" id="IPR058240">
    <property type="entry name" value="rSAM_sf"/>
</dbReference>
<comment type="similarity">
    <text evidence="1">Belongs to the anaerobic coproporphyrinogen-III oxidase family. HemW subfamily.</text>
</comment>
<dbReference type="SFLD" id="SFLDF00562">
    <property type="entry name" value="HemN-like__clustered_with_heat"/>
    <property type="match status" value="1"/>
</dbReference>
<name>A0ABR0WPS0_REHGL</name>